<keyword evidence="3" id="KW-0804">Transcription</keyword>
<dbReference type="PANTHER" id="PTHR43537">
    <property type="entry name" value="TRANSCRIPTIONAL REGULATOR, GNTR FAMILY"/>
    <property type="match status" value="1"/>
</dbReference>
<accession>A0A512DMR7</accession>
<dbReference type="InterPro" id="IPR036388">
    <property type="entry name" value="WH-like_DNA-bd_sf"/>
</dbReference>
<dbReference type="SUPFAM" id="SSF46785">
    <property type="entry name" value="Winged helix' DNA-binding domain"/>
    <property type="match status" value="1"/>
</dbReference>
<dbReference type="RefSeq" id="WP_044426669.1">
    <property type="nucleotide sequence ID" value="NZ_BJYZ01000007.1"/>
</dbReference>
<feature type="domain" description="HTH gntR-type" evidence="4">
    <location>
        <begin position="10"/>
        <end position="77"/>
    </location>
</feature>
<dbReference type="PANTHER" id="PTHR43537:SF49">
    <property type="entry name" value="TRANSCRIPTIONAL REGULATORY PROTEIN"/>
    <property type="match status" value="1"/>
</dbReference>
<evidence type="ECO:0000313" key="6">
    <source>
        <dbReference type="Proteomes" id="UP000321523"/>
    </source>
</evidence>
<name>A0A512DMR7_9PROT</name>
<dbReference type="CDD" id="cd07377">
    <property type="entry name" value="WHTH_GntR"/>
    <property type="match status" value="1"/>
</dbReference>
<dbReference type="PRINTS" id="PR00035">
    <property type="entry name" value="HTHGNTR"/>
</dbReference>
<evidence type="ECO:0000256" key="1">
    <source>
        <dbReference type="ARBA" id="ARBA00023015"/>
    </source>
</evidence>
<dbReference type="Pfam" id="PF00392">
    <property type="entry name" value="GntR"/>
    <property type="match status" value="1"/>
</dbReference>
<dbReference type="InterPro" id="IPR000524">
    <property type="entry name" value="Tscrpt_reg_HTH_GntR"/>
</dbReference>
<dbReference type="PROSITE" id="PS50949">
    <property type="entry name" value="HTH_GNTR"/>
    <property type="match status" value="1"/>
</dbReference>
<evidence type="ECO:0000256" key="3">
    <source>
        <dbReference type="ARBA" id="ARBA00023163"/>
    </source>
</evidence>
<evidence type="ECO:0000256" key="2">
    <source>
        <dbReference type="ARBA" id="ARBA00023125"/>
    </source>
</evidence>
<gene>
    <name evidence="5" type="ORF">SAE02_19150</name>
</gene>
<dbReference type="PRINTS" id="PR00033">
    <property type="entry name" value="HTHASNC"/>
</dbReference>
<keyword evidence="1" id="KW-0805">Transcription regulation</keyword>
<dbReference type="SMART" id="SM00895">
    <property type="entry name" value="FCD"/>
    <property type="match status" value="1"/>
</dbReference>
<dbReference type="InterPro" id="IPR008920">
    <property type="entry name" value="TF_FadR/GntR_C"/>
</dbReference>
<dbReference type="EMBL" id="BJYZ01000007">
    <property type="protein sequence ID" value="GEO37767.1"/>
    <property type="molecule type" value="Genomic_DNA"/>
</dbReference>
<keyword evidence="6" id="KW-1185">Reference proteome</keyword>
<organism evidence="5 6">
    <name type="scientific">Skermanella aerolata</name>
    <dbReference type="NCBI Taxonomy" id="393310"/>
    <lineage>
        <taxon>Bacteria</taxon>
        <taxon>Pseudomonadati</taxon>
        <taxon>Pseudomonadota</taxon>
        <taxon>Alphaproteobacteria</taxon>
        <taxon>Rhodospirillales</taxon>
        <taxon>Azospirillaceae</taxon>
        <taxon>Skermanella</taxon>
    </lineage>
</organism>
<dbReference type="Pfam" id="PF07729">
    <property type="entry name" value="FCD"/>
    <property type="match status" value="1"/>
</dbReference>
<keyword evidence="2" id="KW-0238">DNA-binding</keyword>
<dbReference type="GO" id="GO:0003700">
    <property type="term" value="F:DNA-binding transcription factor activity"/>
    <property type="evidence" value="ECO:0007669"/>
    <property type="project" value="InterPro"/>
</dbReference>
<proteinExistence type="predicted"/>
<dbReference type="GO" id="GO:0043565">
    <property type="term" value="F:sequence-specific DNA binding"/>
    <property type="evidence" value="ECO:0007669"/>
    <property type="project" value="InterPro"/>
</dbReference>
<dbReference type="InterPro" id="IPR036390">
    <property type="entry name" value="WH_DNA-bd_sf"/>
</dbReference>
<dbReference type="Gene3D" id="1.20.120.530">
    <property type="entry name" value="GntR ligand-binding domain-like"/>
    <property type="match status" value="1"/>
</dbReference>
<protein>
    <recommendedName>
        <fullName evidence="4">HTH gntR-type domain-containing protein</fullName>
    </recommendedName>
</protein>
<dbReference type="SMART" id="SM00345">
    <property type="entry name" value="HTH_GNTR"/>
    <property type="match status" value="1"/>
</dbReference>
<sequence>MKKTETDQDSSRGEWAYGRLKKEIANGAMGPGSRVRENEIAERLGISRTPVREALRRLEAEGLIVHAPHQGAIVAELDHQAVIELYDMRETLEGTAARYAARHASEAEIQDLGELVESEQENVGDYNALAQLNKAFHAALYRAGHNRYLLKALLSLNDAMILLGGTTLAVPDRFPAAHAEHQDIVKAIADRDPDRAEAAARTHIRNAQRARLKLLRARLVTDHTEIPAPAEY</sequence>
<evidence type="ECO:0000259" key="4">
    <source>
        <dbReference type="PROSITE" id="PS50949"/>
    </source>
</evidence>
<dbReference type="OrthoDB" id="9812290at2"/>
<dbReference type="InterPro" id="IPR000485">
    <property type="entry name" value="AsnC-type_HTH_dom"/>
</dbReference>
<reference evidence="5 6" key="1">
    <citation type="submission" date="2019-07" db="EMBL/GenBank/DDBJ databases">
        <title>Whole genome shotgun sequence of Skermanella aerolata NBRC 106429.</title>
        <authorList>
            <person name="Hosoyama A."/>
            <person name="Uohara A."/>
            <person name="Ohji S."/>
            <person name="Ichikawa N."/>
        </authorList>
    </citation>
    <scope>NUCLEOTIDE SEQUENCE [LARGE SCALE GENOMIC DNA]</scope>
    <source>
        <strain evidence="5 6">NBRC 106429</strain>
    </source>
</reference>
<dbReference type="Proteomes" id="UP000321523">
    <property type="component" value="Unassembled WGS sequence"/>
</dbReference>
<dbReference type="AlphaFoldDB" id="A0A512DMR7"/>
<dbReference type="SUPFAM" id="SSF48008">
    <property type="entry name" value="GntR ligand-binding domain-like"/>
    <property type="match status" value="1"/>
</dbReference>
<dbReference type="InterPro" id="IPR011711">
    <property type="entry name" value="GntR_C"/>
</dbReference>
<comment type="caution">
    <text evidence="5">The sequence shown here is derived from an EMBL/GenBank/DDBJ whole genome shotgun (WGS) entry which is preliminary data.</text>
</comment>
<dbReference type="Gene3D" id="1.10.10.10">
    <property type="entry name" value="Winged helix-like DNA-binding domain superfamily/Winged helix DNA-binding domain"/>
    <property type="match status" value="1"/>
</dbReference>
<evidence type="ECO:0000313" key="5">
    <source>
        <dbReference type="EMBL" id="GEO37767.1"/>
    </source>
</evidence>